<feature type="signal peptide" evidence="1">
    <location>
        <begin position="1"/>
        <end position="20"/>
    </location>
</feature>
<reference evidence="2 3" key="1">
    <citation type="submission" date="2017-06" db="EMBL/GenBank/DDBJ databases">
        <authorList>
            <person name="Kim H.J."/>
            <person name="Triplett B.A."/>
        </authorList>
    </citation>
    <scope>NUCLEOTIDE SEQUENCE [LARGE SCALE GENOMIC DNA]</scope>
    <source>
        <strain evidence="2 3">DSM 29052</strain>
    </source>
</reference>
<name>A0A238VUI1_9RHOB</name>
<evidence type="ECO:0000256" key="1">
    <source>
        <dbReference type="SAM" id="SignalP"/>
    </source>
</evidence>
<dbReference type="Gene3D" id="3.50.70.20">
    <property type="entry name" value="Cytochrome P460"/>
    <property type="match status" value="1"/>
</dbReference>
<keyword evidence="3" id="KW-1185">Reference proteome</keyword>
<organism evidence="2 3">
    <name type="scientific">Puniceibacterium sediminis</name>
    <dbReference type="NCBI Taxonomy" id="1608407"/>
    <lineage>
        <taxon>Bacteria</taxon>
        <taxon>Pseudomonadati</taxon>
        <taxon>Pseudomonadota</taxon>
        <taxon>Alphaproteobacteria</taxon>
        <taxon>Rhodobacterales</taxon>
        <taxon>Paracoccaceae</taxon>
        <taxon>Puniceibacterium</taxon>
    </lineage>
</organism>
<dbReference type="EMBL" id="FZNN01000003">
    <property type="protein sequence ID" value="SNR37916.1"/>
    <property type="molecule type" value="Genomic_DNA"/>
</dbReference>
<dbReference type="InterPro" id="IPR036280">
    <property type="entry name" value="Multihaem_cyt_sf"/>
</dbReference>
<protein>
    <submittedName>
        <fullName evidence="2">Cytochrome P460</fullName>
    </submittedName>
</protein>
<evidence type="ECO:0000313" key="3">
    <source>
        <dbReference type="Proteomes" id="UP000198417"/>
    </source>
</evidence>
<dbReference type="Gene3D" id="1.10.1130.10">
    <property type="entry name" value="Flavocytochrome C3, Chain A"/>
    <property type="match status" value="1"/>
</dbReference>
<sequence length="995" mass="108825">MTRFLACLAFILGSTQGVQAQGTPANLPMPSELPLLDYESALYPFIANRDYVDLGWTPDKSWRDTGPFVLDTSYGVHPAVRIYYSPEVIDWLEGGRLGAVPDGSIVVKEMVASPAARYNEYREMLEYMHPEDPALVEAEMLKYLKKGDNLNWTVMVKDSAISHGGWFFASVAQDAAIDSFDAPFNPPSGQAGAGTCMRCHASSANELIFSALSNVEGYPGEPLIFNVDESWRKLEDFPPGPFNLPKWQRPAMGASEGELIDDMFHNRALLAKLNAAAPESPIDVNPVFTEMFPATGGIDVPPDQVLKMPSEWLDHVPSRPNDPQHFLSSDNCVGCHGGLGGPPSGTTMFLQDGPKYGDGYNISEYGEWRWSPMGLAGRDPIFFAQLESEFALLEAAGNGDLAANVGTTCLSCHGAMGQRQLQIDAHANPDAGLNPNNFKVAYTLLHDPLTQAEQEAQEADGTYPYHQYGNLAREGISCAVCHHIAPPERAEGQPDYNKLDTYLMNGTTGVFRLNDSDKLIGPFKDVRQKPMQNAMGITPEHDDYIKNSELCGACHTINLPNVDADPNAPLPGYTAADQAVFNQASVNGSEFLNSQYGVTFPEPLTKFQHSVEQATYIEWVNSSYADPGTAQSCQDCHMKGNFESVDGKIKLDTITTQIATIQDSAMPDVENLLPTEEINVPFREGYKRHNFVGLNAYMVEMMRQFSDETGMSLTDPMTYADNGAQLAIDTMELQARNETASVSLYLGEGDGGLVAKVAVGNKTGHRLPSGVGFRRAFLEVRATDPGGETLWCSGCSNAAGVIIGADGKRLNTEFLDVVPEGATEALYQPHHQVIDSPDQVQIYEELTQNAEREFTTSFVHRVYHPKDNRLTPHGALTPGTDAFKAKFGDSEVTAAFMKATMPEGRAASDPDFTPGEDQLEYRIALPEGTDPGTVKVTATLYSQAIPPYYLKQRFETAPKGPATQRLYSFASRLKTEGTIIEGWKLKTAWAEAKLE</sequence>
<dbReference type="InterPro" id="IPR038142">
    <property type="entry name" value="Cytochrome_P460_sp"/>
</dbReference>
<gene>
    <name evidence="2" type="ORF">SAMN06265370_103177</name>
</gene>
<keyword evidence="1" id="KW-0732">Signal</keyword>
<evidence type="ECO:0000313" key="2">
    <source>
        <dbReference type="EMBL" id="SNR37916.1"/>
    </source>
</evidence>
<dbReference type="SUPFAM" id="SSF48695">
    <property type="entry name" value="Multiheme cytochromes"/>
    <property type="match status" value="2"/>
</dbReference>
<accession>A0A238VUI1</accession>
<dbReference type="AlphaFoldDB" id="A0A238VUI1"/>
<feature type="chain" id="PRO_5012556997" evidence="1">
    <location>
        <begin position="21"/>
        <end position="995"/>
    </location>
</feature>
<proteinExistence type="predicted"/>
<dbReference type="Proteomes" id="UP000198417">
    <property type="component" value="Unassembled WGS sequence"/>
</dbReference>
<dbReference type="OrthoDB" id="9779283at2"/>
<dbReference type="RefSeq" id="WP_089269486.1">
    <property type="nucleotide sequence ID" value="NZ_FZNN01000003.1"/>
</dbReference>